<name>A0A0P6XSG1_9CHLR</name>
<keyword evidence="3" id="KW-1185">Reference proteome</keyword>
<comment type="caution">
    <text evidence="2">The sequence shown here is derived from an EMBL/GenBank/DDBJ whole genome shotgun (WGS) entry which is preliminary data.</text>
</comment>
<evidence type="ECO:0000313" key="2">
    <source>
        <dbReference type="EMBL" id="KPL78108.1"/>
    </source>
</evidence>
<sequence>MEERRKLKRRHIIYYLLVFDQDSHSMLGHLVDITPAGMMVISEQPLEVGRLYNLRLLLPYQIAGKKELLFQAHSKWCQKDLNPDFYDTGFELLNVGEEDIRTIEWLIEQAGFRD</sequence>
<accession>A0A0P6XSG1</accession>
<reference evidence="2 3" key="1">
    <citation type="submission" date="2015-07" db="EMBL/GenBank/DDBJ databases">
        <title>Draft genome of Bellilinea caldifistulae DSM 17877.</title>
        <authorList>
            <person name="Hemp J."/>
            <person name="Ward L.M."/>
            <person name="Pace L.A."/>
            <person name="Fischer W.W."/>
        </authorList>
    </citation>
    <scope>NUCLEOTIDE SEQUENCE [LARGE SCALE GENOMIC DNA]</scope>
    <source>
        <strain evidence="2 3">GOMI-1</strain>
    </source>
</reference>
<proteinExistence type="predicted"/>
<dbReference type="EMBL" id="LGHJ01000006">
    <property type="protein sequence ID" value="KPL78108.1"/>
    <property type="molecule type" value="Genomic_DNA"/>
</dbReference>
<dbReference type="Pfam" id="PF07238">
    <property type="entry name" value="PilZ"/>
    <property type="match status" value="1"/>
</dbReference>
<dbReference type="AlphaFoldDB" id="A0A0P6XSG1"/>
<dbReference type="Gene3D" id="2.40.10.220">
    <property type="entry name" value="predicted glycosyltransferase like domains"/>
    <property type="match status" value="1"/>
</dbReference>
<organism evidence="2 3">
    <name type="scientific">Bellilinea caldifistulae</name>
    <dbReference type="NCBI Taxonomy" id="360411"/>
    <lineage>
        <taxon>Bacteria</taxon>
        <taxon>Bacillati</taxon>
        <taxon>Chloroflexota</taxon>
        <taxon>Anaerolineae</taxon>
        <taxon>Anaerolineales</taxon>
        <taxon>Anaerolineaceae</taxon>
        <taxon>Bellilinea</taxon>
    </lineage>
</organism>
<protein>
    <recommendedName>
        <fullName evidence="1">PilZ domain-containing protein</fullName>
    </recommendedName>
</protein>
<evidence type="ECO:0000313" key="3">
    <source>
        <dbReference type="Proteomes" id="UP000050514"/>
    </source>
</evidence>
<dbReference type="InterPro" id="IPR009875">
    <property type="entry name" value="PilZ_domain"/>
</dbReference>
<feature type="domain" description="PilZ" evidence="1">
    <location>
        <begin position="4"/>
        <end position="109"/>
    </location>
</feature>
<dbReference type="RefSeq" id="WP_061913061.1">
    <property type="nucleotide sequence ID" value="NZ_DF967971.1"/>
</dbReference>
<dbReference type="OrthoDB" id="3078669at2"/>
<dbReference type="Proteomes" id="UP000050514">
    <property type="component" value="Unassembled WGS sequence"/>
</dbReference>
<gene>
    <name evidence="2" type="ORF">AC812_01375</name>
</gene>
<dbReference type="STRING" id="360411.AC812_01375"/>
<dbReference type="SUPFAM" id="SSF141371">
    <property type="entry name" value="PilZ domain-like"/>
    <property type="match status" value="1"/>
</dbReference>
<evidence type="ECO:0000259" key="1">
    <source>
        <dbReference type="Pfam" id="PF07238"/>
    </source>
</evidence>
<dbReference type="GO" id="GO:0035438">
    <property type="term" value="F:cyclic-di-GMP binding"/>
    <property type="evidence" value="ECO:0007669"/>
    <property type="project" value="InterPro"/>
</dbReference>